<proteinExistence type="predicted"/>
<organism evidence="2 3">
    <name type="scientific">Eumeta variegata</name>
    <name type="common">Bagworm moth</name>
    <name type="synonym">Eumeta japonica</name>
    <dbReference type="NCBI Taxonomy" id="151549"/>
    <lineage>
        <taxon>Eukaryota</taxon>
        <taxon>Metazoa</taxon>
        <taxon>Ecdysozoa</taxon>
        <taxon>Arthropoda</taxon>
        <taxon>Hexapoda</taxon>
        <taxon>Insecta</taxon>
        <taxon>Pterygota</taxon>
        <taxon>Neoptera</taxon>
        <taxon>Endopterygota</taxon>
        <taxon>Lepidoptera</taxon>
        <taxon>Glossata</taxon>
        <taxon>Ditrysia</taxon>
        <taxon>Tineoidea</taxon>
        <taxon>Psychidae</taxon>
        <taxon>Oiketicinae</taxon>
        <taxon>Eumeta</taxon>
    </lineage>
</organism>
<dbReference type="EMBL" id="BGZK01000566">
    <property type="protein sequence ID" value="GBP50426.1"/>
    <property type="molecule type" value="Genomic_DNA"/>
</dbReference>
<evidence type="ECO:0000256" key="1">
    <source>
        <dbReference type="SAM" id="MobiDB-lite"/>
    </source>
</evidence>
<reference evidence="2 3" key="1">
    <citation type="journal article" date="2019" name="Commun. Biol.">
        <title>The bagworm genome reveals a unique fibroin gene that provides high tensile strength.</title>
        <authorList>
            <person name="Kono N."/>
            <person name="Nakamura H."/>
            <person name="Ohtoshi R."/>
            <person name="Tomita M."/>
            <person name="Numata K."/>
            <person name="Arakawa K."/>
        </authorList>
    </citation>
    <scope>NUCLEOTIDE SEQUENCE [LARGE SCALE GENOMIC DNA]</scope>
</reference>
<feature type="region of interest" description="Disordered" evidence="1">
    <location>
        <begin position="28"/>
        <end position="62"/>
    </location>
</feature>
<comment type="caution">
    <text evidence="2">The sequence shown here is derived from an EMBL/GenBank/DDBJ whole genome shotgun (WGS) entry which is preliminary data.</text>
</comment>
<evidence type="ECO:0000313" key="2">
    <source>
        <dbReference type="EMBL" id="GBP50426.1"/>
    </source>
</evidence>
<keyword evidence="3" id="KW-1185">Reference proteome</keyword>
<evidence type="ECO:0000313" key="3">
    <source>
        <dbReference type="Proteomes" id="UP000299102"/>
    </source>
</evidence>
<accession>A0A4C1WG63</accession>
<feature type="compositionally biased region" description="Polar residues" evidence="1">
    <location>
        <begin position="51"/>
        <end position="61"/>
    </location>
</feature>
<protein>
    <submittedName>
        <fullName evidence="2">Uncharacterized protein</fullName>
    </submittedName>
</protein>
<feature type="compositionally biased region" description="Low complexity" evidence="1">
    <location>
        <begin position="100"/>
        <end position="109"/>
    </location>
</feature>
<dbReference type="AlphaFoldDB" id="A0A4C1WG63"/>
<sequence>MLRMHTYFLVRSRSACVNSVLRSTQKYSGRPQTVRGDLGAAEAAEAAGRNPHSSIKTSRSGRTADAVARLTCEFSLPAAARLGRSFCFDIAACGVRRGVRPAASAGRARPPIPAQLRDSL</sequence>
<name>A0A4C1WG63_EUMVA</name>
<gene>
    <name evidence="2" type="ORF">EVAR_96662_1</name>
</gene>
<feature type="region of interest" description="Disordered" evidence="1">
    <location>
        <begin position="100"/>
        <end position="120"/>
    </location>
</feature>
<dbReference type="Proteomes" id="UP000299102">
    <property type="component" value="Unassembled WGS sequence"/>
</dbReference>